<keyword evidence="8" id="KW-0325">Glycoprotein</keyword>
<dbReference type="GO" id="GO:0089718">
    <property type="term" value="P:amino acid import across plasma membrane"/>
    <property type="evidence" value="ECO:0007669"/>
    <property type="project" value="TreeGrafter"/>
</dbReference>
<keyword evidence="3" id="KW-0813">Transport</keyword>
<feature type="transmembrane region" description="Helical" evidence="11">
    <location>
        <begin position="138"/>
        <end position="157"/>
    </location>
</feature>
<keyword evidence="9" id="KW-0479">Metal-binding</keyword>
<dbReference type="PROSITE" id="PS50267">
    <property type="entry name" value="NA_NEUROTRAN_SYMP_3"/>
    <property type="match status" value="1"/>
</dbReference>
<gene>
    <name evidence="12" type="ORF">CYNAS_LOCUS19068</name>
</gene>
<evidence type="ECO:0000313" key="13">
    <source>
        <dbReference type="Proteomes" id="UP001176961"/>
    </source>
</evidence>
<evidence type="ECO:0000256" key="5">
    <source>
        <dbReference type="ARBA" id="ARBA00022847"/>
    </source>
</evidence>
<reference evidence="12" key="1">
    <citation type="submission" date="2023-07" db="EMBL/GenBank/DDBJ databases">
        <authorList>
            <consortium name="CYATHOMIX"/>
        </authorList>
    </citation>
    <scope>NUCLEOTIDE SEQUENCE</scope>
    <source>
        <strain evidence="12">N/A</strain>
    </source>
</reference>
<feature type="region of interest" description="Disordered" evidence="10">
    <location>
        <begin position="1"/>
        <end position="24"/>
    </location>
</feature>
<dbReference type="PANTHER" id="PTHR11616">
    <property type="entry name" value="SODIUM/CHLORIDE DEPENDENT TRANSPORTER"/>
    <property type="match status" value="1"/>
</dbReference>
<evidence type="ECO:0000256" key="10">
    <source>
        <dbReference type="SAM" id="MobiDB-lite"/>
    </source>
</evidence>
<evidence type="ECO:0000256" key="6">
    <source>
        <dbReference type="ARBA" id="ARBA00022989"/>
    </source>
</evidence>
<feature type="transmembrane region" description="Helical" evidence="11">
    <location>
        <begin position="331"/>
        <end position="355"/>
    </location>
</feature>
<evidence type="ECO:0000256" key="4">
    <source>
        <dbReference type="ARBA" id="ARBA00022692"/>
    </source>
</evidence>
<dbReference type="InterPro" id="IPR037272">
    <property type="entry name" value="SNS_sf"/>
</dbReference>
<evidence type="ECO:0000256" key="9">
    <source>
        <dbReference type="PIRSR" id="PIRSR600175-1"/>
    </source>
</evidence>
<dbReference type="GO" id="GO:0046872">
    <property type="term" value="F:metal ion binding"/>
    <property type="evidence" value="ECO:0007669"/>
    <property type="project" value="UniProtKB-KW"/>
</dbReference>
<keyword evidence="4 11" id="KW-0812">Transmembrane</keyword>
<evidence type="ECO:0000256" key="2">
    <source>
        <dbReference type="ARBA" id="ARBA00006459"/>
    </source>
</evidence>
<evidence type="ECO:0000256" key="11">
    <source>
        <dbReference type="SAM" id="Phobius"/>
    </source>
</evidence>
<keyword evidence="9" id="KW-0915">Sodium</keyword>
<comment type="similarity">
    <text evidence="2">Belongs to the sodium:neurotransmitter symporter (SNF) (TC 2.A.22) family.</text>
</comment>
<dbReference type="EMBL" id="CATQJL010000316">
    <property type="protein sequence ID" value="CAJ0607085.1"/>
    <property type="molecule type" value="Genomic_DNA"/>
</dbReference>
<organism evidence="12 13">
    <name type="scientific">Cylicocyclus nassatus</name>
    <name type="common">Nematode worm</name>
    <dbReference type="NCBI Taxonomy" id="53992"/>
    <lineage>
        <taxon>Eukaryota</taxon>
        <taxon>Metazoa</taxon>
        <taxon>Ecdysozoa</taxon>
        <taxon>Nematoda</taxon>
        <taxon>Chromadorea</taxon>
        <taxon>Rhabditida</taxon>
        <taxon>Rhabditina</taxon>
        <taxon>Rhabditomorpha</taxon>
        <taxon>Strongyloidea</taxon>
        <taxon>Strongylidae</taxon>
        <taxon>Cylicocyclus</taxon>
    </lineage>
</organism>
<evidence type="ECO:0000256" key="8">
    <source>
        <dbReference type="ARBA" id="ARBA00023180"/>
    </source>
</evidence>
<proteinExistence type="inferred from homology"/>
<feature type="transmembrane region" description="Helical" evidence="11">
    <location>
        <begin position="407"/>
        <end position="437"/>
    </location>
</feature>
<comment type="subcellular location">
    <subcellularLocation>
        <location evidence="1">Membrane</location>
        <topology evidence="1">Multi-pass membrane protein</topology>
    </subcellularLocation>
</comment>
<feature type="transmembrane region" description="Helical" evidence="11">
    <location>
        <begin position="307"/>
        <end position="325"/>
    </location>
</feature>
<keyword evidence="13" id="KW-1185">Reference proteome</keyword>
<accession>A0AA36ME54</accession>
<name>A0AA36ME54_CYLNA</name>
<dbReference type="GO" id="GO:0005886">
    <property type="term" value="C:plasma membrane"/>
    <property type="evidence" value="ECO:0007669"/>
    <property type="project" value="TreeGrafter"/>
</dbReference>
<feature type="transmembrane region" description="Helical" evidence="11">
    <location>
        <begin position="638"/>
        <end position="655"/>
    </location>
</feature>
<dbReference type="AlphaFoldDB" id="A0AA36ME54"/>
<dbReference type="InterPro" id="IPR000175">
    <property type="entry name" value="Na/ntran_symport"/>
</dbReference>
<keyword evidence="6 11" id="KW-1133">Transmembrane helix</keyword>
<feature type="binding site" evidence="9">
    <location>
        <position position="418"/>
    </location>
    <ligand>
        <name>Na(+)</name>
        <dbReference type="ChEBI" id="CHEBI:29101"/>
        <label>1</label>
    </ligand>
</feature>
<evidence type="ECO:0000313" key="12">
    <source>
        <dbReference type="EMBL" id="CAJ0607085.1"/>
    </source>
</evidence>
<feature type="transmembrane region" description="Helical" evidence="11">
    <location>
        <begin position="177"/>
        <end position="199"/>
    </location>
</feature>
<evidence type="ECO:0000256" key="1">
    <source>
        <dbReference type="ARBA" id="ARBA00004141"/>
    </source>
</evidence>
<feature type="transmembrane region" description="Helical" evidence="11">
    <location>
        <begin position="367"/>
        <end position="387"/>
    </location>
</feature>
<dbReference type="GO" id="GO:0005283">
    <property type="term" value="F:amino acid:sodium symporter activity"/>
    <property type="evidence" value="ECO:0007669"/>
    <property type="project" value="TreeGrafter"/>
</dbReference>
<comment type="caution">
    <text evidence="12">The sequence shown here is derived from an EMBL/GenBank/DDBJ whole genome shotgun (WGS) entry which is preliminary data.</text>
</comment>
<dbReference type="SUPFAM" id="SSF161070">
    <property type="entry name" value="SNF-like"/>
    <property type="match status" value="1"/>
</dbReference>
<evidence type="ECO:0000256" key="3">
    <source>
        <dbReference type="ARBA" id="ARBA00022448"/>
    </source>
</evidence>
<dbReference type="Proteomes" id="UP001176961">
    <property type="component" value="Unassembled WGS sequence"/>
</dbReference>
<dbReference type="Pfam" id="PF00209">
    <property type="entry name" value="SNF"/>
    <property type="match status" value="1"/>
</dbReference>
<keyword evidence="7 11" id="KW-0472">Membrane</keyword>
<feature type="transmembrane region" description="Helical" evidence="11">
    <location>
        <begin position="613"/>
        <end position="632"/>
    </location>
</feature>
<sequence length="700" mass="79002">MSTTATHRGRQRATQPAPAKAAVEKRVEEIPGWLEKKSDVAKHLIMKYTRKADQDSAEQSKLTGSEMEFINATTIAMSPNMKTPPYDSLKLQNVENELGAPRSVVATRSGINWFLIHCVLCPKLLCTMYYRFTRNGGAYFLIPLSLTSVLLAAPLSFMELALGQYTSKQAIILFPRMIPILSGIGYAMLAMRMVLILGLRTEHRLCSLIWEIIGSTFFERRNVECLAQSSDCYVPNVCRTPNIFYNGACYDLRSMRKDDSLTTEGTILLNTRELLYRDIYSDEYNLPIAADSRVLGRFPGCHRIDGVMLFFTICFLCSALGISRFSKISSFVVICSIFALFVGFASFFLSGYGLIIDKFFFMLNNDMSKLLSFDTWLEAIYVSFLLLSTADGSLHSLGSFSSFSNDIVMNIVHSCIFNVIFVIICSILFGITSCIGLEFKYRQGRRIDAPNRAIRNMFEKYIENQDFATPLYYFASSSAYTKAASAVLVIALTLLSTAEHVLLAEDVLMMLFHFCPSLLRLNTAIARHCILSILFIVLSIVYYNLTYTVAIEKSYIPLFMSVSILVVWECVCVGWCYTSYRLLVNIRTMGTSSSPVIDYGQHMNVYLHFSWRYIIPVIVSVTAILGLTHQTILAEFSWTSLTTIFICVLPLIYAVKEVAAGRRKKAVMASLFRSTDRWGPLSIQHRRMAEFDEKAARITV</sequence>
<feature type="binding site" evidence="9">
    <location>
        <position position="495"/>
    </location>
    <ligand>
        <name>Na(+)</name>
        <dbReference type="ChEBI" id="CHEBI:29101"/>
        <label>1</label>
    </ligand>
</feature>
<protein>
    <submittedName>
        <fullName evidence="12">Uncharacterized protein</fullName>
    </submittedName>
</protein>
<dbReference type="PRINTS" id="PR00176">
    <property type="entry name" value="NANEUSMPORT"/>
</dbReference>
<feature type="transmembrane region" description="Helical" evidence="11">
    <location>
        <begin position="555"/>
        <end position="577"/>
    </location>
</feature>
<feature type="transmembrane region" description="Helical" evidence="11">
    <location>
        <begin position="524"/>
        <end position="543"/>
    </location>
</feature>
<evidence type="ECO:0000256" key="7">
    <source>
        <dbReference type="ARBA" id="ARBA00023136"/>
    </source>
</evidence>
<keyword evidence="5" id="KW-0769">Symport</keyword>
<dbReference type="PANTHER" id="PTHR11616:SF321">
    <property type="entry name" value="SODIUM-DEPENDENT NUTRIENT AMINO ACID TRANSPORTER 1-RELATED"/>
    <property type="match status" value="1"/>
</dbReference>